<keyword evidence="12" id="KW-1185">Reference proteome</keyword>
<evidence type="ECO:0000256" key="9">
    <source>
        <dbReference type="HAMAP-Rule" id="MF_01148"/>
    </source>
</evidence>
<evidence type="ECO:0000256" key="5">
    <source>
        <dbReference type="ARBA" id="ARBA00022692"/>
    </source>
</evidence>
<evidence type="ECO:0000256" key="2">
    <source>
        <dbReference type="ARBA" id="ARBA00010065"/>
    </source>
</evidence>
<accession>A0A7W6C3Y0</accession>
<evidence type="ECO:0000256" key="4">
    <source>
        <dbReference type="ARBA" id="ARBA00022679"/>
    </source>
</evidence>
<dbReference type="UniPathway" id="UPA00666"/>
<feature type="transmembrane region" description="Helical" evidence="9">
    <location>
        <begin position="99"/>
        <end position="128"/>
    </location>
</feature>
<comment type="similarity">
    <text evidence="2 9">Belongs to the CN hydrolase family. Apolipoprotein N-acyltransferase subfamily.</text>
</comment>
<evidence type="ECO:0000256" key="1">
    <source>
        <dbReference type="ARBA" id="ARBA00004651"/>
    </source>
</evidence>
<dbReference type="InterPro" id="IPR004563">
    <property type="entry name" value="Apolipo_AcylTrfase"/>
</dbReference>
<comment type="function">
    <text evidence="9">Catalyzes the phospholipid dependent N-acylation of the N-terminal cysteine of apolipoprotein, the last step in lipoprotein maturation.</text>
</comment>
<keyword evidence="11" id="KW-0449">Lipoprotein</keyword>
<dbReference type="Pfam" id="PF00795">
    <property type="entry name" value="CN_hydrolase"/>
    <property type="match status" value="1"/>
</dbReference>
<dbReference type="HAMAP" id="MF_01148">
    <property type="entry name" value="Lnt"/>
    <property type="match status" value="1"/>
</dbReference>
<dbReference type="GO" id="GO:0042158">
    <property type="term" value="P:lipoprotein biosynthetic process"/>
    <property type="evidence" value="ECO:0007669"/>
    <property type="project" value="UniProtKB-UniRule"/>
</dbReference>
<dbReference type="InterPro" id="IPR036526">
    <property type="entry name" value="C-N_Hydrolase_sf"/>
</dbReference>
<keyword evidence="3 9" id="KW-1003">Cell membrane</keyword>
<keyword evidence="4 9" id="KW-0808">Transferase</keyword>
<feature type="transmembrane region" description="Helical" evidence="9">
    <location>
        <begin position="140"/>
        <end position="166"/>
    </location>
</feature>
<dbReference type="RefSeq" id="WP_183615823.1">
    <property type="nucleotide sequence ID" value="NZ_JACIDY010000001.1"/>
</dbReference>
<comment type="subcellular location">
    <subcellularLocation>
        <location evidence="1 9">Cell membrane</location>
        <topology evidence="1 9">Multi-pass membrane protein</topology>
    </subcellularLocation>
</comment>
<feature type="domain" description="CN hydrolase" evidence="10">
    <location>
        <begin position="257"/>
        <end position="521"/>
    </location>
</feature>
<evidence type="ECO:0000256" key="6">
    <source>
        <dbReference type="ARBA" id="ARBA00022989"/>
    </source>
</evidence>
<evidence type="ECO:0000256" key="8">
    <source>
        <dbReference type="ARBA" id="ARBA00023315"/>
    </source>
</evidence>
<dbReference type="GO" id="GO:0016410">
    <property type="term" value="F:N-acyltransferase activity"/>
    <property type="evidence" value="ECO:0007669"/>
    <property type="project" value="UniProtKB-UniRule"/>
</dbReference>
<dbReference type="PANTHER" id="PTHR38686:SF1">
    <property type="entry name" value="APOLIPOPROTEIN N-ACYLTRANSFERASE"/>
    <property type="match status" value="1"/>
</dbReference>
<evidence type="ECO:0000313" key="12">
    <source>
        <dbReference type="Proteomes" id="UP000561459"/>
    </source>
</evidence>
<evidence type="ECO:0000256" key="7">
    <source>
        <dbReference type="ARBA" id="ARBA00023136"/>
    </source>
</evidence>
<dbReference type="EMBL" id="JACIDY010000001">
    <property type="protein sequence ID" value="MBB3939026.1"/>
    <property type="molecule type" value="Genomic_DNA"/>
</dbReference>
<feature type="transmembrane region" description="Helical" evidence="9">
    <location>
        <begin position="68"/>
        <end position="87"/>
    </location>
</feature>
<evidence type="ECO:0000313" key="11">
    <source>
        <dbReference type="EMBL" id="MBB3939026.1"/>
    </source>
</evidence>
<comment type="caution">
    <text evidence="11">The sequence shown here is derived from an EMBL/GenBank/DDBJ whole genome shotgun (WGS) entry which is preliminary data.</text>
</comment>
<dbReference type="Pfam" id="PF20154">
    <property type="entry name" value="LNT_N"/>
    <property type="match status" value="1"/>
</dbReference>
<dbReference type="AlphaFoldDB" id="A0A7W6C3Y0"/>
<protein>
    <recommendedName>
        <fullName evidence="9">Apolipoprotein N-acyltransferase</fullName>
        <shortName evidence="9">ALP N-acyltransferase</shortName>
        <ecNumber evidence="9">2.3.1.269</ecNumber>
    </recommendedName>
</protein>
<dbReference type="GO" id="GO:0005886">
    <property type="term" value="C:plasma membrane"/>
    <property type="evidence" value="ECO:0007669"/>
    <property type="project" value="UniProtKB-SubCell"/>
</dbReference>
<evidence type="ECO:0000256" key="3">
    <source>
        <dbReference type="ARBA" id="ARBA00022475"/>
    </source>
</evidence>
<keyword evidence="6 9" id="KW-1133">Transmembrane helix</keyword>
<dbReference type="InterPro" id="IPR045378">
    <property type="entry name" value="LNT_N"/>
</dbReference>
<dbReference type="Gene3D" id="3.60.110.10">
    <property type="entry name" value="Carbon-nitrogen hydrolase"/>
    <property type="match status" value="1"/>
</dbReference>
<dbReference type="SUPFAM" id="SSF56317">
    <property type="entry name" value="Carbon-nitrogen hydrolase"/>
    <property type="match status" value="1"/>
</dbReference>
<feature type="transmembrane region" description="Helical" evidence="9">
    <location>
        <begin position="522"/>
        <end position="545"/>
    </location>
</feature>
<dbReference type="NCBIfam" id="TIGR00546">
    <property type="entry name" value="lnt"/>
    <property type="match status" value="1"/>
</dbReference>
<dbReference type="PANTHER" id="PTHR38686">
    <property type="entry name" value="APOLIPOPROTEIN N-ACYLTRANSFERASE"/>
    <property type="match status" value="1"/>
</dbReference>
<dbReference type="PROSITE" id="PS50263">
    <property type="entry name" value="CN_HYDROLASE"/>
    <property type="match status" value="1"/>
</dbReference>
<reference evidence="11 12" key="1">
    <citation type="submission" date="2020-08" db="EMBL/GenBank/DDBJ databases">
        <title>Genomic Encyclopedia of Type Strains, Phase IV (KMG-IV): sequencing the most valuable type-strain genomes for metagenomic binning, comparative biology and taxonomic classification.</title>
        <authorList>
            <person name="Goeker M."/>
        </authorList>
    </citation>
    <scope>NUCLEOTIDE SEQUENCE [LARGE SCALE GENOMIC DNA]</scope>
    <source>
        <strain evidence="11 12">DSM 27568</strain>
    </source>
</reference>
<evidence type="ECO:0000259" key="10">
    <source>
        <dbReference type="PROSITE" id="PS50263"/>
    </source>
</evidence>
<feature type="transmembrane region" description="Helical" evidence="9">
    <location>
        <begin position="221"/>
        <end position="240"/>
    </location>
</feature>
<dbReference type="CDD" id="cd07571">
    <property type="entry name" value="ALP_N-acyl_transferase"/>
    <property type="match status" value="1"/>
</dbReference>
<comment type="pathway">
    <text evidence="9">Protein modification; lipoprotein biosynthesis (N-acyl transfer).</text>
</comment>
<sequence>MDSPHPSSNEPALRKPLIAVLRHPHFGALMAGGLAACGFQPLGWWPLTILAIAWLIELLHHVHRGRQAFFLGWLFGLSHFTIGNNWIATAFTYQAEMPAWLGGIAVVLLSLYLAIFPALGTLAAWLIAKGWRRDPAQARASLGIAFAACWIVTEWMRAWVFTGFAWNPLGVSLLGGFATQGLALLSPWIGTYGLSGVVVLLGAMVRALVLKGRLSTGSARIASYAALLALAVGLSLLMLLPTGYLDRQEGEIRYTLIQPDLRQETLDDPRNFEPHFIKMARLTMQADRGQRRLVLWPESGLADYLRDGYPEYFYRQMTYEADPALARQRLGQVIGPYSLLLTGAVDLVMRDDKVLAARNSVTAIDGNGSILAGYSKAHLVPYGEYLALRWLLEPLGATRLVPGALDFWPGPGPRTSDFGALGKAGIQICYEIVFSGEVIDRTERPDYIFNPSNDGWFGAWGPPQHLAQARLRALEEGLPVLRSTTTGISAVIDADGIVRQFAPPHVATRLDGRIPPAERPTLFARMGNALPLALAAVLIVLSLVAPRRRKA</sequence>
<keyword evidence="7 9" id="KW-0472">Membrane</keyword>
<organism evidence="11 12">
    <name type="scientific">Novosphingobium fluoreni</name>
    <dbReference type="NCBI Taxonomy" id="1391222"/>
    <lineage>
        <taxon>Bacteria</taxon>
        <taxon>Pseudomonadati</taxon>
        <taxon>Pseudomonadota</taxon>
        <taxon>Alphaproteobacteria</taxon>
        <taxon>Sphingomonadales</taxon>
        <taxon>Sphingomonadaceae</taxon>
        <taxon>Novosphingobium</taxon>
    </lineage>
</organism>
<keyword evidence="5 9" id="KW-0812">Transmembrane</keyword>
<dbReference type="InterPro" id="IPR003010">
    <property type="entry name" value="C-N_Hydrolase"/>
</dbReference>
<comment type="catalytic activity">
    <reaction evidence="9">
        <text>N-terminal S-1,2-diacyl-sn-glyceryl-L-cysteinyl-[lipoprotein] + a glycerophospholipid = N-acyl-S-1,2-diacyl-sn-glyceryl-L-cysteinyl-[lipoprotein] + a 2-acyl-sn-glycero-3-phospholipid + H(+)</text>
        <dbReference type="Rhea" id="RHEA:48228"/>
        <dbReference type="Rhea" id="RHEA-COMP:14681"/>
        <dbReference type="Rhea" id="RHEA-COMP:14684"/>
        <dbReference type="ChEBI" id="CHEBI:15378"/>
        <dbReference type="ChEBI" id="CHEBI:136912"/>
        <dbReference type="ChEBI" id="CHEBI:140656"/>
        <dbReference type="ChEBI" id="CHEBI:140657"/>
        <dbReference type="ChEBI" id="CHEBI:140660"/>
        <dbReference type="EC" id="2.3.1.269"/>
    </reaction>
</comment>
<proteinExistence type="inferred from homology"/>
<keyword evidence="8 9" id="KW-0012">Acyltransferase</keyword>
<dbReference type="EC" id="2.3.1.269" evidence="9"/>
<feature type="transmembrane region" description="Helical" evidence="9">
    <location>
        <begin position="26"/>
        <end position="56"/>
    </location>
</feature>
<name>A0A7W6C3Y0_9SPHN</name>
<gene>
    <name evidence="9" type="primary">lnt</name>
    <name evidence="11" type="ORF">GGR39_000655</name>
</gene>
<dbReference type="Proteomes" id="UP000561459">
    <property type="component" value="Unassembled WGS sequence"/>
</dbReference>
<feature type="transmembrane region" description="Helical" evidence="9">
    <location>
        <begin position="186"/>
        <end position="209"/>
    </location>
</feature>